<evidence type="ECO:0000313" key="2">
    <source>
        <dbReference type="Proteomes" id="UP000028091"/>
    </source>
</evidence>
<dbReference type="Pfam" id="PF10815">
    <property type="entry name" value="ComZ"/>
    <property type="match status" value="1"/>
</dbReference>
<dbReference type="eggNOG" id="ENOG502ZW4E">
    <property type="taxonomic scope" value="Bacteria"/>
</dbReference>
<dbReference type="Proteomes" id="UP000028091">
    <property type="component" value="Unassembled WGS sequence"/>
</dbReference>
<proteinExistence type="predicted"/>
<comment type="caution">
    <text evidence="1">The sequence shown here is derived from an EMBL/GenBank/DDBJ whole genome shotgun (WGS) entry which is preliminary data.</text>
</comment>
<dbReference type="RefSeq" id="WP_034322937.1">
    <property type="nucleotide sequence ID" value="NZ_JAVIKA010000002.1"/>
</dbReference>
<gene>
    <name evidence="1" type="ORF">BA70_05230</name>
</gene>
<evidence type="ECO:0000313" key="1">
    <source>
        <dbReference type="EMBL" id="KEP25892.1"/>
    </source>
</evidence>
<name>A0A081L9G6_9BACI</name>
<accession>A0A081L9G6</accession>
<dbReference type="EMBL" id="JOTP01000015">
    <property type="protein sequence ID" value="KEP25892.1"/>
    <property type="molecule type" value="Genomic_DNA"/>
</dbReference>
<organism evidence="1 2">
    <name type="scientific">Bacillus zhangzhouensis</name>
    <dbReference type="NCBI Taxonomy" id="1178540"/>
    <lineage>
        <taxon>Bacteria</taxon>
        <taxon>Bacillati</taxon>
        <taxon>Bacillota</taxon>
        <taxon>Bacilli</taxon>
        <taxon>Bacillales</taxon>
        <taxon>Bacillaceae</taxon>
        <taxon>Bacillus</taxon>
    </lineage>
</organism>
<protein>
    <submittedName>
        <fullName evidence="1">Competence protein ComG</fullName>
    </submittedName>
</protein>
<reference evidence="1 2" key="1">
    <citation type="submission" date="2012-09" db="EMBL/GenBank/DDBJ databases">
        <title>Genome Sequence of Bacillus sp. DW5-4.</title>
        <authorList>
            <person name="Lai Q."/>
            <person name="Liu Y."/>
            <person name="Shao Z."/>
        </authorList>
    </citation>
    <scope>NUCLEOTIDE SEQUENCE [LARGE SCALE GENOMIC DNA]</scope>
    <source>
        <strain evidence="1 2">DW5-4</strain>
    </source>
</reference>
<dbReference type="OrthoDB" id="2887077at2"/>
<dbReference type="InterPro" id="IPR024558">
    <property type="entry name" value="ComZ"/>
</dbReference>
<keyword evidence="2" id="KW-1185">Reference proteome</keyword>
<sequence length="65" mass="7390">MQHEKSMEFLQIAMKYFPQAKEELDKAGIQLEPEALQPLLSLFTSVMQEAYELGKADAESEKATK</sequence>
<dbReference type="AlphaFoldDB" id="A0A081L9G6"/>